<dbReference type="EMBL" id="LN906597">
    <property type="protein sequence ID" value="CUT18046.1"/>
    <property type="molecule type" value="Genomic_DNA"/>
</dbReference>
<organism evidence="1 2">
    <name type="scientific">Candidatus Ichthyocystis hellenicum</name>
    <dbReference type="NCBI Taxonomy" id="1561003"/>
    <lineage>
        <taxon>Bacteria</taxon>
        <taxon>Pseudomonadati</taxon>
        <taxon>Pseudomonadota</taxon>
        <taxon>Betaproteobacteria</taxon>
        <taxon>Burkholderiales</taxon>
        <taxon>Candidatus Ichthyocystis</taxon>
    </lineage>
</organism>
<protein>
    <submittedName>
        <fullName evidence="1">Putative membrane protein</fullName>
    </submittedName>
</protein>
<accession>A0A0S4M2Y1</accession>
<keyword evidence="2" id="KW-1185">Reference proteome</keyword>
<dbReference type="Proteomes" id="UP000198651">
    <property type="component" value="Chromosome I"/>
</dbReference>
<evidence type="ECO:0000313" key="2">
    <source>
        <dbReference type="Proteomes" id="UP000198651"/>
    </source>
</evidence>
<dbReference type="OrthoDB" id="9886322at2"/>
<sequence length="143" mass="15657">MDNTPRALVVFSLYLLCLTAVPVYSQEIGDNKDRPLFRWVTHDKFGDHVIYSDLPPVIAHRKGIKDAVTVVSAQISSVFKGESTNDGEGKDRKLLKIIKESGISIDSGDDDDYGEYKTKTSYVGRILPGGSVYSSAVSARGMV</sequence>
<dbReference type="AlphaFoldDB" id="A0A0S4M2Y1"/>
<dbReference type="RefSeq" id="WP_092343314.1">
    <property type="nucleotide sequence ID" value="NZ_FLSL01000093.1"/>
</dbReference>
<dbReference type="STRING" id="1561003.Ark11_1240"/>
<name>A0A0S4M2Y1_9BURK</name>
<proteinExistence type="predicted"/>
<gene>
    <name evidence="1" type="ORF">Ark11_1240</name>
</gene>
<reference evidence="2" key="1">
    <citation type="submission" date="2015-11" db="EMBL/GenBank/DDBJ databases">
        <authorList>
            <person name="Seth-Smith H.M.B."/>
        </authorList>
    </citation>
    <scope>NUCLEOTIDE SEQUENCE [LARGE SCALE GENOMIC DNA]</scope>
    <source>
        <strain evidence="2">2013Ark11</strain>
    </source>
</reference>
<evidence type="ECO:0000313" key="1">
    <source>
        <dbReference type="EMBL" id="CUT18046.1"/>
    </source>
</evidence>